<name>A0ABR2JLH3_9EUKA</name>
<sequence>MDRNEIIMQYRAAHDEAIENYDFDRARKILEATRRLYIKEANENYFRQMDIIAKQLNNVQGQKLNEYSDYIVKHESIRRKYLYRFNKILEKHDRQIRELIEERRLALEREKSRPVPEANDLFSRSKLIGKVDHQYENAKILFKEACQVQKLITSRRLRACKQIYLEQQRQIEEKQNQELRVFLDRIINDFQQLEKGHYLNRVILNNRERIKEFKGGCWPPENYSVGPFHDRTDVCLRYYRDRYDFYYYPYEEHSDFFDDIPRMRERRVFLSTSPSLAGSFSNVNTRSASSMSSTASSTISTSQKKQKKKPVKKKRTRRAASVNARRRNQY</sequence>
<protein>
    <submittedName>
        <fullName evidence="2">Uncharacterized protein</fullName>
    </submittedName>
</protein>
<keyword evidence="3" id="KW-1185">Reference proteome</keyword>
<evidence type="ECO:0000313" key="3">
    <source>
        <dbReference type="Proteomes" id="UP001470230"/>
    </source>
</evidence>
<comment type="caution">
    <text evidence="2">The sequence shown here is derived from an EMBL/GenBank/DDBJ whole genome shotgun (WGS) entry which is preliminary data.</text>
</comment>
<reference evidence="2 3" key="1">
    <citation type="submission" date="2024-04" db="EMBL/GenBank/DDBJ databases">
        <title>Tritrichomonas musculus Genome.</title>
        <authorList>
            <person name="Alves-Ferreira E."/>
            <person name="Grigg M."/>
            <person name="Lorenzi H."/>
            <person name="Galac M."/>
        </authorList>
    </citation>
    <scope>NUCLEOTIDE SEQUENCE [LARGE SCALE GENOMIC DNA]</scope>
    <source>
        <strain evidence="2 3">EAF2021</strain>
    </source>
</reference>
<accession>A0ABR2JLH3</accession>
<feature type="compositionally biased region" description="Basic residues" evidence="1">
    <location>
        <begin position="304"/>
        <end position="330"/>
    </location>
</feature>
<proteinExistence type="predicted"/>
<dbReference type="EMBL" id="JAPFFF010000011">
    <property type="protein sequence ID" value="KAK8878616.1"/>
    <property type="molecule type" value="Genomic_DNA"/>
</dbReference>
<feature type="region of interest" description="Disordered" evidence="1">
    <location>
        <begin position="281"/>
        <end position="330"/>
    </location>
</feature>
<evidence type="ECO:0000256" key="1">
    <source>
        <dbReference type="SAM" id="MobiDB-lite"/>
    </source>
</evidence>
<dbReference type="Proteomes" id="UP001470230">
    <property type="component" value="Unassembled WGS sequence"/>
</dbReference>
<evidence type="ECO:0000313" key="2">
    <source>
        <dbReference type="EMBL" id="KAK8878616.1"/>
    </source>
</evidence>
<feature type="compositionally biased region" description="Low complexity" evidence="1">
    <location>
        <begin position="286"/>
        <end position="303"/>
    </location>
</feature>
<organism evidence="2 3">
    <name type="scientific">Tritrichomonas musculus</name>
    <dbReference type="NCBI Taxonomy" id="1915356"/>
    <lineage>
        <taxon>Eukaryota</taxon>
        <taxon>Metamonada</taxon>
        <taxon>Parabasalia</taxon>
        <taxon>Tritrichomonadida</taxon>
        <taxon>Tritrichomonadidae</taxon>
        <taxon>Tritrichomonas</taxon>
    </lineage>
</organism>
<gene>
    <name evidence="2" type="ORF">M9Y10_005396</name>
</gene>